<reference evidence="1 2" key="1">
    <citation type="submission" date="2019-08" db="EMBL/GenBank/DDBJ databases">
        <title>Complete genome sequence of Candidatus Uab amorphum.</title>
        <authorList>
            <person name="Shiratori T."/>
            <person name="Suzuki S."/>
            <person name="Kakizawa Y."/>
            <person name="Ishida K."/>
        </authorList>
    </citation>
    <scope>NUCLEOTIDE SEQUENCE [LARGE SCALE GENOMIC DNA]</scope>
    <source>
        <strain evidence="1 2">SRT547</strain>
    </source>
</reference>
<dbReference type="KEGG" id="uam:UABAM_05500"/>
<dbReference type="Proteomes" id="UP000326354">
    <property type="component" value="Chromosome"/>
</dbReference>
<sequence length="378" mass="43375">MKTVIFTAQPFGFGPVSKAIAIAEQISNATRIFFGTGVALDLAKIHDFEQVYELSHDDVPQISSLLQNSDVFINVMDFPLIDIAAQTKCTSVLVDSLFWWWPTIPQQTHLADIYFCQDFIQPITDRIRKDNMHNAQVITPIITKHFNKGENINQAIINFGGCDGRVQNSFILVGKNSNYPFVILKLLLPILKKHFESILVTGRECVMDQCQSKFADDQVQYKMLSPKQMLSELHRSQVCFTTPGIQTFYDAADKLPLFFLPPSNHSHVDNLQLFADYKIATNYFDWQQVCRFPYNKCTTRQQKIDLVLSAIRQFSQNLQHQKVFMHKVKNFLVAKRSWPHHHNNQQKVLQKLGTNGAQQIVSAIDNFTSQRNQAMIFS</sequence>
<evidence type="ECO:0000313" key="2">
    <source>
        <dbReference type="Proteomes" id="UP000326354"/>
    </source>
</evidence>
<dbReference type="EMBL" id="AP019860">
    <property type="protein sequence ID" value="BBM87097.1"/>
    <property type="molecule type" value="Genomic_DNA"/>
</dbReference>
<accession>A0A5S9F5Q6</accession>
<organism evidence="1 2">
    <name type="scientific">Uabimicrobium amorphum</name>
    <dbReference type="NCBI Taxonomy" id="2596890"/>
    <lineage>
        <taxon>Bacteria</taxon>
        <taxon>Pseudomonadati</taxon>
        <taxon>Planctomycetota</taxon>
        <taxon>Candidatus Uabimicrobiia</taxon>
        <taxon>Candidatus Uabimicrobiales</taxon>
        <taxon>Candidatus Uabimicrobiaceae</taxon>
        <taxon>Candidatus Uabimicrobium</taxon>
    </lineage>
</organism>
<evidence type="ECO:0008006" key="3">
    <source>
        <dbReference type="Google" id="ProtNLM"/>
    </source>
</evidence>
<protein>
    <recommendedName>
        <fullName evidence="3">Glycosyl transferase family 28 C-terminal domain-containing protein</fullName>
    </recommendedName>
</protein>
<evidence type="ECO:0000313" key="1">
    <source>
        <dbReference type="EMBL" id="BBM87097.1"/>
    </source>
</evidence>
<dbReference type="OrthoDB" id="6446883at2"/>
<proteinExistence type="predicted"/>
<dbReference type="RefSeq" id="WP_151971126.1">
    <property type="nucleotide sequence ID" value="NZ_AP019860.1"/>
</dbReference>
<keyword evidence="2" id="KW-1185">Reference proteome</keyword>
<gene>
    <name evidence="1" type="ORF">UABAM_05500</name>
</gene>
<name>A0A5S9F5Q6_UABAM</name>
<dbReference type="AlphaFoldDB" id="A0A5S9F5Q6"/>